<sequence>MIKVEKNIGAVPTSLIPAFSNLFPVETNIPRTSNTTHQKRIEIINDGAYNEDYSDRYKLDDIREALIGIYKHKCAYCEQKMERYNVEHYRPKKIYYWLAFSWDNLIMACPTCNGFKDIHFELGDGKTQVAFDNTEANMLLINSSSARYDAIEEPKMVNPEVTNPNGLIQFQMSGIIESDDERFKYTIDKCKIDRKYLNDDRRKILDVFRRHVQSAMLEPDPNTRLIQLRTIVTNFVEDSKDDELPFLAFRRYAIANDWMNDIIKDMN</sequence>
<dbReference type="GO" id="GO:0008270">
    <property type="term" value="F:zinc ion binding"/>
    <property type="evidence" value="ECO:0007669"/>
    <property type="project" value="InterPro"/>
</dbReference>
<reference evidence="2 3" key="1">
    <citation type="submission" date="2020-04" db="EMBL/GenBank/DDBJ databases">
        <title>Genome analysis and antimicrobial resistance characteristics of Chryseobacterium aquaticum isolated from farmed salmonids.</title>
        <authorList>
            <person name="Saticioglu I.B."/>
            <person name="Duman M."/>
            <person name="Altun S."/>
        </authorList>
    </citation>
    <scope>NUCLEOTIDE SEQUENCE [LARGE SCALE GENOMIC DNA]</scope>
    <source>
        <strain evidence="2 3">C-174</strain>
    </source>
</reference>
<dbReference type="Proteomes" id="UP000548067">
    <property type="component" value="Unassembled WGS sequence"/>
</dbReference>
<comment type="caution">
    <text evidence="2">The sequence shown here is derived from an EMBL/GenBank/DDBJ whole genome shotgun (WGS) entry which is preliminary data.</text>
</comment>
<evidence type="ECO:0000313" key="3">
    <source>
        <dbReference type="Proteomes" id="UP000548067"/>
    </source>
</evidence>
<dbReference type="SMART" id="SM00507">
    <property type="entry name" value="HNHc"/>
    <property type="match status" value="1"/>
</dbReference>
<dbReference type="Gene3D" id="1.10.30.50">
    <property type="match status" value="1"/>
</dbReference>
<dbReference type="GO" id="GO:0003676">
    <property type="term" value="F:nucleic acid binding"/>
    <property type="evidence" value="ECO:0007669"/>
    <property type="project" value="InterPro"/>
</dbReference>
<accession>A0A848N7J8</accession>
<dbReference type="GO" id="GO:0004519">
    <property type="term" value="F:endonuclease activity"/>
    <property type="evidence" value="ECO:0007669"/>
    <property type="project" value="InterPro"/>
</dbReference>
<dbReference type="Pfam" id="PF01844">
    <property type="entry name" value="HNH"/>
    <property type="match status" value="1"/>
</dbReference>
<dbReference type="CDD" id="cd00085">
    <property type="entry name" value="HNHc"/>
    <property type="match status" value="1"/>
</dbReference>
<evidence type="ECO:0000313" key="2">
    <source>
        <dbReference type="EMBL" id="NMR34728.1"/>
    </source>
</evidence>
<dbReference type="EMBL" id="JABCJF010000005">
    <property type="protein sequence ID" value="NMR34728.1"/>
    <property type="molecule type" value="Genomic_DNA"/>
</dbReference>
<evidence type="ECO:0000259" key="1">
    <source>
        <dbReference type="SMART" id="SM00507"/>
    </source>
</evidence>
<dbReference type="InterPro" id="IPR002711">
    <property type="entry name" value="HNH"/>
</dbReference>
<feature type="domain" description="HNH nuclease" evidence="1">
    <location>
        <begin position="61"/>
        <end position="114"/>
    </location>
</feature>
<dbReference type="RefSeq" id="WP_169321495.1">
    <property type="nucleotide sequence ID" value="NZ_JABCJF010000005.1"/>
</dbReference>
<dbReference type="AlphaFoldDB" id="A0A848N7J8"/>
<gene>
    <name evidence="2" type="ORF">HIO71_10975</name>
</gene>
<name>A0A848N7J8_9FLAO</name>
<organism evidence="2 3">
    <name type="scientific">Chryseobacterium aquaticum</name>
    <dbReference type="NCBI Taxonomy" id="452084"/>
    <lineage>
        <taxon>Bacteria</taxon>
        <taxon>Pseudomonadati</taxon>
        <taxon>Bacteroidota</taxon>
        <taxon>Flavobacteriia</taxon>
        <taxon>Flavobacteriales</taxon>
        <taxon>Weeksellaceae</taxon>
        <taxon>Chryseobacterium group</taxon>
        <taxon>Chryseobacterium</taxon>
    </lineage>
</organism>
<dbReference type="InterPro" id="IPR003615">
    <property type="entry name" value="HNH_nuc"/>
</dbReference>
<protein>
    <recommendedName>
        <fullName evidence="1">HNH nuclease domain-containing protein</fullName>
    </recommendedName>
</protein>
<proteinExistence type="predicted"/>